<dbReference type="AlphaFoldDB" id="A0AAV8RRF0"/>
<feature type="domain" description="WRC" evidence="4">
    <location>
        <begin position="52"/>
        <end position="96"/>
    </location>
</feature>
<dbReference type="PANTHER" id="PTHR34680">
    <property type="entry name" value="EXPRESSED PROTEIN"/>
    <property type="match status" value="1"/>
</dbReference>
<keyword evidence="6" id="KW-1185">Reference proteome</keyword>
<comment type="caution">
    <text evidence="2">Lacks conserved residue(s) required for the propagation of feature annotation.</text>
</comment>
<evidence type="ECO:0000313" key="6">
    <source>
        <dbReference type="Proteomes" id="UP001222027"/>
    </source>
</evidence>
<protein>
    <recommendedName>
        <fullName evidence="4">WRC domain-containing protein</fullName>
    </recommendedName>
</protein>
<dbReference type="EMBL" id="JAQQAF010000002">
    <property type="protein sequence ID" value="KAJ8504718.1"/>
    <property type="molecule type" value="Genomic_DNA"/>
</dbReference>
<dbReference type="PROSITE" id="PS51667">
    <property type="entry name" value="WRC"/>
    <property type="match status" value="1"/>
</dbReference>
<proteinExistence type="predicted"/>
<accession>A0AAV8RRF0</accession>
<organism evidence="5 6">
    <name type="scientific">Ensete ventricosum</name>
    <name type="common">Abyssinian banana</name>
    <name type="synonym">Musa ensete</name>
    <dbReference type="NCBI Taxonomy" id="4639"/>
    <lineage>
        <taxon>Eukaryota</taxon>
        <taxon>Viridiplantae</taxon>
        <taxon>Streptophyta</taxon>
        <taxon>Embryophyta</taxon>
        <taxon>Tracheophyta</taxon>
        <taxon>Spermatophyta</taxon>
        <taxon>Magnoliopsida</taxon>
        <taxon>Liliopsida</taxon>
        <taxon>Zingiberales</taxon>
        <taxon>Musaceae</taxon>
        <taxon>Ensete</taxon>
    </lineage>
</organism>
<feature type="compositionally biased region" description="Acidic residues" evidence="3">
    <location>
        <begin position="155"/>
        <end position="177"/>
    </location>
</feature>
<dbReference type="Pfam" id="PF08879">
    <property type="entry name" value="WRC"/>
    <property type="match status" value="1"/>
</dbReference>
<gene>
    <name evidence="5" type="ORF">OPV22_005604</name>
</gene>
<dbReference type="PANTHER" id="PTHR34680:SF3">
    <property type="entry name" value="EXPRESSED PROTEIN"/>
    <property type="match status" value="1"/>
</dbReference>
<evidence type="ECO:0000256" key="2">
    <source>
        <dbReference type="PROSITE-ProRule" id="PRU01002"/>
    </source>
</evidence>
<comment type="caution">
    <text evidence="5">The sequence shown here is derived from an EMBL/GenBank/DDBJ whole genome shotgun (WGS) entry which is preliminary data.</text>
</comment>
<evidence type="ECO:0000259" key="4">
    <source>
        <dbReference type="PROSITE" id="PS51667"/>
    </source>
</evidence>
<name>A0AAV8RRF0_ENSVE</name>
<feature type="compositionally biased region" description="Basic residues" evidence="3">
    <location>
        <begin position="194"/>
        <end position="211"/>
    </location>
</feature>
<feature type="region of interest" description="Disordered" evidence="3">
    <location>
        <begin position="140"/>
        <end position="211"/>
    </location>
</feature>
<evidence type="ECO:0000256" key="3">
    <source>
        <dbReference type="SAM" id="MobiDB-lite"/>
    </source>
</evidence>
<keyword evidence="1" id="KW-0539">Nucleus</keyword>
<feature type="compositionally biased region" description="Basic and acidic residues" evidence="3">
    <location>
        <begin position="178"/>
        <end position="193"/>
    </location>
</feature>
<sequence length="211" mass="23470">MKRNGDVDSHAGERCFSDGEARINWSLKKETAKTRRKKKNDVVKARGGAGAMEACSSCKKSDGEGWHCKRLAHHPHSLCNYHLAKLRSYNCSHGHGKASESSKEGHGDVGRRKKKTEVAGADSSFYYYYSGFGPWRGKMRGSSSDNGEGCSYPAAEEEEVETPMAGEDEEDSEDDDHDNSGRDGNDGREEGRSYRRKGRKRMKARSLKSLL</sequence>
<reference evidence="5 6" key="1">
    <citation type="submission" date="2022-12" db="EMBL/GenBank/DDBJ databases">
        <title>Chromosome-scale assembly of the Ensete ventricosum genome.</title>
        <authorList>
            <person name="Dussert Y."/>
            <person name="Stocks J."/>
            <person name="Wendawek A."/>
            <person name="Woldeyes F."/>
            <person name="Nichols R.A."/>
            <person name="Borrell J.S."/>
        </authorList>
    </citation>
    <scope>NUCLEOTIDE SEQUENCE [LARGE SCALE GENOMIC DNA]</scope>
    <source>
        <strain evidence="6">cv. Maze</strain>
        <tissue evidence="5">Seeds</tissue>
    </source>
</reference>
<feature type="compositionally biased region" description="Basic and acidic residues" evidence="3">
    <location>
        <begin position="97"/>
        <end position="110"/>
    </location>
</feature>
<feature type="region of interest" description="Disordered" evidence="3">
    <location>
        <begin position="92"/>
        <end position="115"/>
    </location>
</feature>
<evidence type="ECO:0000256" key="1">
    <source>
        <dbReference type="ARBA" id="ARBA00023242"/>
    </source>
</evidence>
<dbReference type="InterPro" id="IPR014977">
    <property type="entry name" value="WRC_dom"/>
</dbReference>
<dbReference type="Proteomes" id="UP001222027">
    <property type="component" value="Unassembled WGS sequence"/>
</dbReference>
<evidence type="ECO:0000313" key="5">
    <source>
        <dbReference type="EMBL" id="KAJ8504718.1"/>
    </source>
</evidence>